<dbReference type="Proteomes" id="UP001365542">
    <property type="component" value="Unassembled WGS sequence"/>
</dbReference>
<dbReference type="AlphaFoldDB" id="A0AAV9WTA5"/>
<evidence type="ECO:0000313" key="2">
    <source>
        <dbReference type="EMBL" id="KAK6523197.1"/>
    </source>
</evidence>
<feature type="compositionally biased region" description="Low complexity" evidence="1">
    <location>
        <begin position="9"/>
        <end position="22"/>
    </location>
</feature>
<protein>
    <submittedName>
        <fullName evidence="2">Uncharacterized protein</fullName>
    </submittedName>
</protein>
<comment type="caution">
    <text evidence="2">The sequence shown here is derived from an EMBL/GenBank/DDBJ whole genome shotgun (WGS) entry which is preliminary data.</text>
</comment>
<evidence type="ECO:0000256" key="1">
    <source>
        <dbReference type="SAM" id="MobiDB-lite"/>
    </source>
</evidence>
<reference evidence="2 3" key="1">
    <citation type="submission" date="2019-10" db="EMBL/GenBank/DDBJ databases">
        <authorList>
            <person name="Palmer J.M."/>
        </authorList>
    </citation>
    <scope>NUCLEOTIDE SEQUENCE [LARGE SCALE GENOMIC DNA]</scope>
    <source>
        <strain evidence="2 3">TWF694</strain>
    </source>
</reference>
<gene>
    <name evidence="2" type="ORF">TWF694_006091</name>
</gene>
<proteinExistence type="predicted"/>
<feature type="region of interest" description="Disordered" evidence="1">
    <location>
        <begin position="211"/>
        <end position="253"/>
    </location>
</feature>
<organism evidence="2 3">
    <name type="scientific">Orbilia ellipsospora</name>
    <dbReference type="NCBI Taxonomy" id="2528407"/>
    <lineage>
        <taxon>Eukaryota</taxon>
        <taxon>Fungi</taxon>
        <taxon>Dikarya</taxon>
        <taxon>Ascomycota</taxon>
        <taxon>Pezizomycotina</taxon>
        <taxon>Orbiliomycetes</taxon>
        <taxon>Orbiliales</taxon>
        <taxon>Orbiliaceae</taxon>
        <taxon>Orbilia</taxon>
    </lineage>
</organism>
<dbReference type="EMBL" id="JAVHJO010000019">
    <property type="protein sequence ID" value="KAK6523197.1"/>
    <property type="molecule type" value="Genomic_DNA"/>
</dbReference>
<evidence type="ECO:0000313" key="3">
    <source>
        <dbReference type="Proteomes" id="UP001365542"/>
    </source>
</evidence>
<name>A0AAV9WTA5_9PEZI</name>
<sequence length="253" mass="27822">MPPRKSRPSKAGAVATAASTAGVKKRGRRAKSAGVAQKPPSKKPTKQPKEAAKPIQASTPSTTQPKSSTSKQANGCPTCGCTCKTAKDSITAGWSDVELGKWRKGVEGSYAFRSQESEEQWDCLDEMYFRLFVDSRSNSVIGEYHSGCLEGTLEISSTLVPNEKLRFEWTGSEPLEFSDDVHGYGEITINENFEIKGFFADMGGDDLMFEGAKDVENEDYRPSFQYRDDDDDSEEAEAIDSDESRGSDDDDEY</sequence>
<accession>A0AAV9WTA5</accession>
<keyword evidence="3" id="KW-1185">Reference proteome</keyword>
<feature type="compositionally biased region" description="Acidic residues" evidence="1">
    <location>
        <begin position="228"/>
        <end position="241"/>
    </location>
</feature>
<feature type="compositionally biased region" description="Basic and acidic residues" evidence="1">
    <location>
        <begin position="211"/>
        <end position="221"/>
    </location>
</feature>
<feature type="region of interest" description="Disordered" evidence="1">
    <location>
        <begin position="1"/>
        <end position="76"/>
    </location>
</feature>
<feature type="compositionally biased region" description="Low complexity" evidence="1">
    <location>
        <begin position="58"/>
        <end position="72"/>
    </location>
</feature>